<evidence type="ECO:0000256" key="5">
    <source>
        <dbReference type="SAM" id="MobiDB-lite"/>
    </source>
</evidence>
<proteinExistence type="predicted"/>
<reference evidence="7 8" key="1">
    <citation type="submission" date="2014-02" db="EMBL/GenBank/DDBJ databases">
        <title>The small core and large imbalanced accessory genome model reveals a collaborative survival strategy of Sorangium cellulosum strains in nature.</title>
        <authorList>
            <person name="Han K."/>
            <person name="Peng R."/>
            <person name="Blom J."/>
            <person name="Li Y.-Z."/>
        </authorList>
    </citation>
    <scope>NUCLEOTIDE SEQUENCE [LARGE SCALE GENOMIC DNA]</scope>
    <source>
        <strain evidence="7 8">So0008-312</strain>
    </source>
</reference>
<sequence length="191" mass="20968">MSARRARAAAPARRARRHDPGRRERLVATALDVIAEQGAAGASHRAIARAADVPLGSTTYHFASIDELLAAAFTRHAETVAARFEERMRAARDREAAVDCLVEHLACDLLGSSRDLVLSVELYVAAARSPALRAVTQAWMLRSRRALERHFDPVTARELDALVEGLVLHSALSTDPMSAEQIRHAICRFTR</sequence>
<dbReference type="InterPro" id="IPR009057">
    <property type="entry name" value="Homeodomain-like_sf"/>
</dbReference>
<feature type="DNA-binding region" description="H-T-H motif" evidence="4">
    <location>
        <begin position="43"/>
        <end position="62"/>
    </location>
</feature>
<dbReference type="Pfam" id="PF00440">
    <property type="entry name" value="TetR_N"/>
    <property type="match status" value="1"/>
</dbReference>
<evidence type="ECO:0000256" key="4">
    <source>
        <dbReference type="PROSITE-ProRule" id="PRU00335"/>
    </source>
</evidence>
<evidence type="ECO:0000256" key="3">
    <source>
        <dbReference type="ARBA" id="ARBA00023163"/>
    </source>
</evidence>
<dbReference type="Proteomes" id="UP000075260">
    <property type="component" value="Unassembled WGS sequence"/>
</dbReference>
<keyword evidence="1" id="KW-0805">Transcription regulation</keyword>
<feature type="domain" description="HTH tetR-type" evidence="6">
    <location>
        <begin position="20"/>
        <end position="80"/>
    </location>
</feature>
<evidence type="ECO:0000256" key="2">
    <source>
        <dbReference type="ARBA" id="ARBA00023125"/>
    </source>
</evidence>
<protein>
    <submittedName>
        <fullName evidence="7">TetR family transcriptional regulator</fullName>
    </submittedName>
</protein>
<dbReference type="EMBL" id="JEMA01000466">
    <property type="protein sequence ID" value="KYF69508.1"/>
    <property type="molecule type" value="Genomic_DNA"/>
</dbReference>
<dbReference type="InterPro" id="IPR041583">
    <property type="entry name" value="TetR_C_31"/>
</dbReference>
<dbReference type="OrthoDB" id="9809265at2"/>
<keyword evidence="3" id="KW-0804">Transcription</keyword>
<organism evidence="7 8">
    <name type="scientific">Sorangium cellulosum</name>
    <name type="common">Polyangium cellulosum</name>
    <dbReference type="NCBI Taxonomy" id="56"/>
    <lineage>
        <taxon>Bacteria</taxon>
        <taxon>Pseudomonadati</taxon>
        <taxon>Myxococcota</taxon>
        <taxon>Polyangia</taxon>
        <taxon>Polyangiales</taxon>
        <taxon>Polyangiaceae</taxon>
        <taxon>Sorangium</taxon>
    </lineage>
</organism>
<dbReference type="Pfam" id="PF17940">
    <property type="entry name" value="TetR_C_31"/>
    <property type="match status" value="1"/>
</dbReference>
<evidence type="ECO:0000256" key="1">
    <source>
        <dbReference type="ARBA" id="ARBA00023015"/>
    </source>
</evidence>
<comment type="caution">
    <text evidence="7">The sequence shown here is derived from an EMBL/GenBank/DDBJ whole genome shotgun (WGS) entry which is preliminary data.</text>
</comment>
<dbReference type="GO" id="GO:0003677">
    <property type="term" value="F:DNA binding"/>
    <property type="evidence" value="ECO:0007669"/>
    <property type="project" value="UniProtKB-UniRule"/>
</dbReference>
<dbReference type="InterPro" id="IPR001647">
    <property type="entry name" value="HTH_TetR"/>
</dbReference>
<name>A0A150QPD0_SORCE</name>
<dbReference type="AlphaFoldDB" id="A0A150QPD0"/>
<gene>
    <name evidence="7" type="ORF">BE15_06765</name>
</gene>
<dbReference type="Gene3D" id="1.10.357.10">
    <property type="entry name" value="Tetracycline Repressor, domain 2"/>
    <property type="match status" value="1"/>
</dbReference>
<dbReference type="PROSITE" id="PS50977">
    <property type="entry name" value="HTH_TETR_2"/>
    <property type="match status" value="1"/>
</dbReference>
<evidence type="ECO:0000313" key="7">
    <source>
        <dbReference type="EMBL" id="KYF69508.1"/>
    </source>
</evidence>
<evidence type="ECO:0000313" key="8">
    <source>
        <dbReference type="Proteomes" id="UP000075260"/>
    </source>
</evidence>
<feature type="compositionally biased region" description="Basic residues" evidence="5">
    <location>
        <begin position="1"/>
        <end position="20"/>
    </location>
</feature>
<dbReference type="SUPFAM" id="SSF48498">
    <property type="entry name" value="Tetracyclin repressor-like, C-terminal domain"/>
    <property type="match status" value="1"/>
</dbReference>
<dbReference type="PANTHER" id="PTHR47506">
    <property type="entry name" value="TRANSCRIPTIONAL REGULATORY PROTEIN"/>
    <property type="match status" value="1"/>
</dbReference>
<keyword evidence="2 4" id="KW-0238">DNA-binding</keyword>
<feature type="region of interest" description="Disordered" evidence="5">
    <location>
        <begin position="1"/>
        <end position="21"/>
    </location>
</feature>
<dbReference type="SUPFAM" id="SSF46689">
    <property type="entry name" value="Homeodomain-like"/>
    <property type="match status" value="1"/>
</dbReference>
<dbReference type="RefSeq" id="WP_061608323.1">
    <property type="nucleotide sequence ID" value="NZ_CP162579.1"/>
</dbReference>
<evidence type="ECO:0000259" key="6">
    <source>
        <dbReference type="PROSITE" id="PS50977"/>
    </source>
</evidence>
<accession>A0A150QPD0</accession>
<dbReference type="InterPro" id="IPR036271">
    <property type="entry name" value="Tet_transcr_reg_TetR-rel_C_sf"/>
</dbReference>
<dbReference type="PANTHER" id="PTHR47506:SF6">
    <property type="entry name" value="HTH-TYPE TRANSCRIPTIONAL REPRESSOR NEMR"/>
    <property type="match status" value="1"/>
</dbReference>